<sequence length="65" mass="7461">MKIGRLKLLRLSAEVDNYTDILIVWHAGSQKIGYYDVEHQEYKALAKFADFMADPVKYIGLQLDG</sequence>
<evidence type="ECO:0000313" key="1">
    <source>
        <dbReference type="EMBL" id="GGF67672.1"/>
    </source>
</evidence>
<dbReference type="EMBL" id="BMKR01000004">
    <property type="protein sequence ID" value="GGF67672.1"/>
    <property type="molecule type" value="Genomic_DNA"/>
</dbReference>
<gene>
    <name evidence="1" type="ORF">GCM10010912_10830</name>
</gene>
<name>A0A917C2H9_9BACL</name>
<comment type="caution">
    <text evidence="1">The sequence shown here is derived from an EMBL/GenBank/DDBJ whole genome shotgun (WGS) entry which is preliminary data.</text>
</comment>
<dbReference type="RefSeq" id="WP_189022741.1">
    <property type="nucleotide sequence ID" value="NZ_BMKR01000004.1"/>
</dbReference>
<dbReference type="AlphaFoldDB" id="A0A917C2H9"/>
<evidence type="ECO:0000313" key="2">
    <source>
        <dbReference type="Proteomes" id="UP000637643"/>
    </source>
</evidence>
<protein>
    <submittedName>
        <fullName evidence="1">Uncharacterized protein</fullName>
    </submittedName>
</protein>
<proteinExistence type="predicted"/>
<keyword evidence="2" id="KW-1185">Reference proteome</keyword>
<organism evidence="1 2">
    <name type="scientific">Paenibacillus albidus</name>
    <dbReference type="NCBI Taxonomy" id="2041023"/>
    <lineage>
        <taxon>Bacteria</taxon>
        <taxon>Bacillati</taxon>
        <taxon>Bacillota</taxon>
        <taxon>Bacilli</taxon>
        <taxon>Bacillales</taxon>
        <taxon>Paenibacillaceae</taxon>
        <taxon>Paenibacillus</taxon>
    </lineage>
</organism>
<accession>A0A917C2H9</accession>
<dbReference type="Proteomes" id="UP000637643">
    <property type="component" value="Unassembled WGS sequence"/>
</dbReference>
<reference evidence="1" key="1">
    <citation type="journal article" date="2014" name="Int. J. Syst. Evol. Microbiol.">
        <title>Complete genome sequence of Corynebacterium casei LMG S-19264T (=DSM 44701T), isolated from a smear-ripened cheese.</title>
        <authorList>
            <consortium name="US DOE Joint Genome Institute (JGI-PGF)"/>
            <person name="Walter F."/>
            <person name="Albersmeier A."/>
            <person name="Kalinowski J."/>
            <person name="Ruckert C."/>
        </authorList>
    </citation>
    <scope>NUCLEOTIDE SEQUENCE</scope>
    <source>
        <strain evidence="1">CGMCC 1.16134</strain>
    </source>
</reference>
<reference evidence="1" key="2">
    <citation type="submission" date="2020-09" db="EMBL/GenBank/DDBJ databases">
        <authorList>
            <person name="Sun Q."/>
            <person name="Zhou Y."/>
        </authorList>
    </citation>
    <scope>NUCLEOTIDE SEQUENCE</scope>
    <source>
        <strain evidence="1">CGMCC 1.16134</strain>
    </source>
</reference>